<dbReference type="Pfam" id="PF01578">
    <property type="entry name" value="Cytochrom_C_asm"/>
    <property type="match status" value="1"/>
</dbReference>
<accession>A0A1G9EXA5</accession>
<dbReference type="InterPro" id="IPR052372">
    <property type="entry name" value="YpjD/HemX"/>
</dbReference>
<keyword evidence="1" id="KW-0472">Membrane</keyword>
<evidence type="ECO:0000256" key="1">
    <source>
        <dbReference type="SAM" id="Phobius"/>
    </source>
</evidence>
<feature type="transmembrane region" description="Helical" evidence="1">
    <location>
        <begin position="103"/>
        <end position="120"/>
    </location>
</feature>
<dbReference type="GO" id="GO:0017004">
    <property type="term" value="P:cytochrome complex assembly"/>
    <property type="evidence" value="ECO:0007669"/>
    <property type="project" value="InterPro"/>
</dbReference>
<reference evidence="4" key="1">
    <citation type="submission" date="2016-10" db="EMBL/GenBank/DDBJ databases">
        <authorList>
            <person name="Varghese N."/>
            <person name="Submissions S."/>
        </authorList>
    </citation>
    <scope>NUCLEOTIDE SEQUENCE [LARGE SCALE GENOMIC DNA]</scope>
    <source>
        <strain evidence="4">CBMB127</strain>
    </source>
</reference>
<keyword evidence="4" id="KW-1185">Reference proteome</keyword>
<dbReference type="InterPro" id="IPR002541">
    <property type="entry name" value="Cyt_c_assembly"/>
</dbReference>
<proteinExistence type="predicted"/>
<dbReference type="RefSeq" id="WP_091472532.1">
    <property type="nucleotide sequence ID" value="NZ_FNFX01000005.1"/>
</dbReference>
<dbReference type="PANTHER" id="PTHR38034">
    <property type="entry name" value="INNER MEMBRANE PROTEIN YPJD"/>
    <property type="match status" value="1"/>
</dbReference>
<dbReference type="AlphaFoldDB" id="A0A1G9EXA5"/>
<feature type="transmembrane region" description="Helical" evidence="1">
    <location>
        <begin position="6"/>
        <end position="28"/>
    </location>
</feature>
<gene>
    <name evidence="3" type="ORF">SAMN05192566_2507</name>
</gene>
<keyword evidence="1" id="KW-1133">Transmembrane helix</keyword>
<feature type="transmembrane region" description="Helical" evidence="1">
    <location>
        <begin position="252"/>
        <end position="275"/>
    </location>
</feature>
<feature type="transmembrane region" description="Helical" evidence="1">
    <location>
        <begin position="222"/>
        <end position="240"/>
    </location>
</feature>
<dbReference type="EMBL" id="FNFX01000005">
    <property type="protein sequence ID" value="SDK80752.1"/>
    <property type="molecule type" value="Genomic_DNA"/>
</dbReference>
<name>A0A1G9EXA5_9PROT</name>
<feature type="domain" description="Cytochrome c assembly protein" evidence="2">
    <location>
        <begin position="54"/>
        <end position="272"/>
    </location>
</feature>
<feature type="transmembrane region" description="Helical" evidence="1">
    <location>
        <begin position="189"/>
        <end position="207"/>
    </location>
</feature>
<dbReference type="GO" id="GO:0020037">
    <property type="term" value="F:heme binding"/>
    <property type="evidence" value="ECO:0007669"/>
    <property type="project" value="InterPro"/>
</dbReference>
<evidence type="ECO:0000313" key="4">
    <source>
        <dbReference type="Proteomes" id="UP000198629"/>
    </source>
</evidence>
<evidence type="ECO:0000313" key="3">
    <source>
        <dbReference type="EMBL" id="SDK80752.1"/>
    </source>
</evidence>
<feature type="transmembrane region" description="Helical" evidence="1">
    <location>
        <begin position="73"/>
        <end position="91"/>
    </location>
</feature>
<dbReference type="PANTHER" id="PTHR38034:SF1">
    <property type="entry name" value="INNER MEMBRANE PROTEIN YPJD"/>
    <property type="match status" value="1"/>
</dbReference>
<feature type="transmembrane region" description="Helical" evidence="1">
    <location>
        <begin position="40"/>
        <end position="61"/>
    </location>
</feature>
<evidence type="ECO:0000259" key="2">
    <source>
        <dbReference type="Pfam" id="PF01578"/>
    </source>
</evidence>
<sequence length="277" mass="31593">MQSMIQHLVPYLVVAFIYMAVAMDYWRIARQNRPANQTQLPFQLHSAMIALGIILHGWLLYRDVFALGGINLGVYYALSAILWLTVLIYWIADLKHALHSLQAFVLPPAALFVLMPAFAIKDYYVVAEGLTLFSLHIAIAMVAYSLFTFAALHACLMRVAERALHKKNSWLTLPGFPPLMVMDELLFKVLRIGFVLLTITLVSGMLFSEEIFGKPLQLNHKTVFSIASWLIYAWLLFGRFKYGWRGKTATRWTLVGFVLLLLAYIGSRFVLHVILNR</sequence>
<protein>
    <submittedName>
        <fullName evidence="3">ABC-type uncharacterized transport system, permease component</fullName>
    </submittedName>
</protein>
<feature type="transmembrane region" description="Helical" evidence="1">
    <location>
        <begin position="132"/>
        <end position="156"/>
    </location>
</feature>
<dbReference type="Proteomes" id="UP000198629">
    <property type="component" value="Unassembled WGS sequence"/>
</dbReference>
<dbReference type="OrthoDB" id="9780793at2"/>
<organism evidence="3 4">
    <name type="scientific">Methylophilus rhizosphaerae</name>
    <dbReference type="NCBI Taxonomy" id="492660"/>
    <lineage>
        <taxon>Bacteria</taxon>
        <taxon>Pseudomonadati</taxon>
        <taxon>Pseudomonadota</taxon>
        <taxon>Betaproteobacteria</taxon>
        <taxon>Nitrosomonadales</taxon>
        <taxon>Methylophilaceae</taxon>
        <taxon>Methylophilus</taxon>
    </lineage>
</organism>
<keyword evidence="1" id="KW-0812">Transmembrane</keyword>